<name>A0A382S312_9ZZZZ</name>
<dbReference type="Gene3D" id="3.20.20.150">
    <property type="entry name" value="Divalent-metal-dependent TIM barrel enzymes"/>
    <property type="match status" value="1"/>
</dbReference>
<accession>A0A382S312</accession>
<dbReference type="SUPFAM" id="SSF51658">
    <property type="entry name" value="Xylose isomerase-like"/>
    <property type="match status" value="1"/>
</dbReference>
<evidence type="ECO:0008006" key="2">
    <source>
        <dbReference type="Google" id="ProtNLM"/>
    </source>
</evidence>
<reference evidence="1" key="1">
    <citation type="submission" date="2018-05" db="EMBL/GenBank/DDBJ databases">
        <authorList>
            <person name="Lanie J.A."/>
            <person name="Ng W.-L."/>
            <person name="Kazmierczak K.M."/>
            <person name="Andrzejewski T.M."/>
            <person name="Davidsen T.M."/>
            <person name="Wayne K.J."/>
            <person name="Tettelin H."/>
            <person name="Glass J.I."/>
            <person name="Rusch D."/>
            <person name="Podicherti R."/>
            <person name="Tsui H.-C.T."/>
            <person name="Winkler M.E."/>
        </authorList>
    </citation>
    <scope>NUCLEOTIDE SEQUENCE</scope>
</reference>
<protein>
    <recommendedName>
        <fullName evidence="2">Xylose isomerase-like TIM barrel domain-containing protein</fullName>
    </recommendedName>
</protein>
<feature type="non-terminal residue" evidence="1">
    <location>
        <position position="95"/>
    </location>
</feature>
<dbReference type="AlphaFoldDB" id="A0A382S312"/>
<gene>
    <name evidence="1" type="ORF">METZ01_LOCUS357178</name>
</gene>
<proteinExistence type="predicted"/>
<sequence>MVREALADAGLALTSLNIRNLTGRKADSDEHDLAYNLRQLEWDIHLGRALGLSSINTKGGERTDEALADLIEGVNTLLNKIPDISLILGNQKDNR</sequence>
<organism evidence="1">
    <name type="scientific">marine metagenome</name>
    <dbReference type="NCBI Taxonomy" id="408172"/>
    <lineage>
        <taxon>unclassified sequences</taxon>
        <taxon>metagenomes</taxon>
        <taxon>ecological metagenomes</taxon>
    </lineage>
</organism>
<dbReference type="EMBL" id="UINC01126071">
    <property type="protein sequence ID" value="SVD04324.1"/>
    <property type="molecule type" value="Genomic_DNA"/>
</dbReference>
<evidence type="ECO:0000313" key="1">
    <source>
        <dbReference type="EMBL" id="SVD04324.1"/>
    </source>
</evidence>
<dbReference type="InterPro" id="IPR036237">
    <property type="entry name" value="Xyl_isomerase-like_sf"/>
</dbReference>